<reference evidence="2 3" key="1">
    <citation type="submission" date="2013-11" db="EMBL/GenBank/DDBJ databases">
        <title>The Genome Sequence of Phytophthora parasitica P1976.</title>
        <authorList>
            <consortium name="The Broad Institute Genomics Platform"/>
            <person name="Russ C."/>
            <person name="Tyler B."/>
            <person name="Panabieres F."/>
            <person name="Shan W."/>
            <person name="Tripathy S."/>
            <person name="Grunwald N."/>
            <person name="Machado M."/>
            <person name="Johnson C.S."/>
            <person name="Walker B."/>
            <person name="Young S."/>
            <person name="Zeng Q."/>
            <person name="Gargeya S."/>
            <person name="Fitzgerald M."/>
            <person name="Haas B."/>
            <person name="Abouelleil A."/>
            <person name="Allen A.W."/>
            <person name="Alvarado L."/>
            <person name="Arachchi H.M."/>
            <person name="Berlin A.M."/>
            <person name="Chapman S.B."/>
            <person name="Gainer-Dewar J."/>
            <person name="Goldberg J."/>
            <person name="Griggs A."/>
            <person name="Gujja S."/>
            <person name="Hansen M."/>
            <person name="Howarth C."/>
            <person name="Imamovic A."/>
            <person name="Ireland A."/>
            <person name="Larimer J."/>
            <person name="McCowan C."/>
            <person name="Murphy C."/>
            <person name="Pearson M."/>
            <person name="Poon T.W."/>
            <person name="Priest M."/>
            <person name="Roberts A."/>
            <person name="Saif S."/>
            <person name="Shea T."/>
            <person name="Sisk P."/>
            <person name="Sykes S."/>
            <person name="Wortman J."/>
            <person name="Nusbaum C."/>
            <person name="Birren B."/>
        </authorList>
    </citation>
    <scope>NUCLEOTIDE SEQUENCE [LARGE SCALE GENOMIC DNA]</scope>
    <source>
        <strain evidence="2 3">P1976</strain>
    </source>
</reference>
<feature type="compositionally biased region" description="Low complexity" evidence="1">
    <location>
        <begin position="42"/>
        <end position="55"/>
    </location>
</feature>
<feature type="compositionally biased region" description="Polar residues" evidence="1">
    <location>
        <begin position="241"/>
        <end position="263"/>
    </location>
</feature>
<proteinExistence type="predicted"/>
<dbReference type="Proteomes" id="UP000028582">
    <property type="component" value="Unassembled WGS sequence"/>
</dbReference>
<dbReference type="AlphaFoldDB" id="A0A080ZY01"/>
<evidence type="ECO:0000313" key="2">
    <source>
        <dbReference type="EMBL" id="ETO71512.1"/>
    </source>
</evidence>
<accession>A0A080ZY01</accession>
<evidence type="ECO:0000313" key="3">
    <source>
        <dbReference type="Proteomes" id="UP000028582"/>
    </source>
</evidence>
<name>A0A080ZY01_PHYNI</name>
<gene>
    <name evidence="2" type="ORF">F444_12165</name>
</gene>
<protein>
    <submittedName>
        <fullName evidence="2">Uncharacterized protein</fullName>
    </submittedName>
</protein>
<evidence type="ECO:0000256" key="1">
    <source>
        <dbReference type="SAM" id="MobiDB-lite"/>
    </source>
</evidence>
<dbReference type="EMBL" id="ANJA01002184">
    <property type="protein sequence ID" value="ETO71512.1"/>
    <property type="molecule type" value="Genomic_DNA"/>
</dbReference>
<feature type="region of interest" description="Disordered" evidence="1">
    <location>
        <begin position="1"/>
        <end position="56"/>
    </location>
</feature>
<feature type="compositionally biased region" description="Basic and acidic residues" evidence="1">
    <location>
        <begin position="18"/>
        <end position="31"/>
    </location>
</feature>
<sequence>MANMRSGTRSVDVGVARQSDRSNARREDVGRTRTNPSPSDASQSHASASGEVSSSTPLFTPLVPPKIISTSHAALVQWRKDRRNYEETARSRAKDGANDVIVPVKATFDQGLLRLWCRLRWHISMDEVTDGHIMAEVDKIFASVKNNNVPDIDYEMRSKLHMDLKETDVSERELCRILVVSLEPQALREDVERSIRFQARKAKEDEVVLHDLILEKALEHEKVFQRHRREKRERGDGDGKNQPSSRPTKSTKRNSSGSGQRTVSEGHPVKPSAERPKVPP</sequence>
<comment type="caution">
    <text evidence="2">The sequence shown here is derived from an EMBL/GenBank/DDBJ whole genome shotgun (WGS) entry which is preliminary data.</text>
</comment>
<feature type="region of interest" description="Disordered" evidence="1">
    <location>
        <begin position="224"/>
        <end position="280"/>
    </location>
</feature>
<organism evidence="2 3">
    <name type="scientific">Phytophthora nicotianae P1976</name>
    <dbReference type="NCBI Taxonomy" id="1317066"/>
    <lineage>
        <taxon>Eukaryota</taxon>
        <taxon>Sar</taxon>
        <taxon>Stramenopiles</taxon>
        <taxon>Oomycota</taxon>
        <taxon>Peronosporomycetes</taxon>
        <taxon>Peronosporales</taxon>
        <taxon>Peronosporaceae</taxon>
        <taxon>Phytophthora</taxon>
    </lineage>
</organism>
<dbReference type="OrthoDB" id="125615at2759"/>
<feature type="compositionally biased region" description="Polar residues" evidence="1">
    <location>
        <begin position="32"/>
        <end position="41"/>
    </location>
</feature>